<feature type="transmembrane region" description="Helical" evidence="1">
    <location>
        <begin position="33"/>
        <end position="52"/>
    </location>
</feature>
<keyword evidence="3" id="KW-1185">Reference proteome</keyword>
<sequence length="170" mass="19592">MVQEQYWKEIYQLKTHINFIELQLEKSENIDRGLKILLAIASSSSIGAWVIWTHLSWLWAGIIASSQVVSAIKSYLPYKNRIKAYTSLLHELEELMIQAEFKWHAIAGGKLTASEIHKARFEIRAAKQKSLKKNIFTTIPTNSSMHKKAEKSANEYFSNFYLTEGDKDVK</sequence>
<evidence type="ECO:0000256" key="1">
    <source>
        <dbReference type="SAM" id="Phobius"/>
    </source>
</evidence>
<protein>
    <recommendedName>
        <fullName evidence="4">SMODS and SLOG-associating 2TM effector domain-containing protein</fullName>
    </recommendedName>
</protein>
<evidence type="ECO:0000313" key="2">
    <source>
        <dbReference type="EMBL" id="RXJ63505.1"/>
    </source>
</evidence>
<comment type="caution">
    <text evidence="2">The sequence shown here is derived from an EMBL/GenBank/DDBJ whole genome shotgun (WGS) entry which is preliminary data.</text>
</comment>
<dbReference type="RefSeq" id="WP_129081567.1">
    <property type="nucleotide sequence ID" value="NZ_CP041070.1"/>
</dbReference>
<keyword evidence="1" id="KW-0812">Transmembrane</keyword>
<feature type="transmembrane region" description="Helical" evidence="1">
    <location>
        <begin position="58"/>
        <end position="76"/>
    </location>
</feature>
<keyword evidence="1" id="KW-0472">Membrane</keyword>
<proteinExistence type="predicted"/>
<accession>A0A4Q0Y223</accession>
<dbReference type="Proteomes" id="UP000290191">
    <property type="component" value="Unassembled WGS sequence"/>
</dbReference>
<reference evidence="2 3" key="1">
    <citation type="submission" date="2017-10" db="EMBL/GenBank/DDBJ databases">
        <title>Genomics of the genus Arcobacter.</title>
        <authorList>
            <person name="Perez-Cataluna A."/>
            <person name="Figueras M.J."/>
        </authorList>
    </citation>
    <scope>NUCLEOTIDE SEQUENCE [LARGE SCALE GENOMIC DNA]</scope>
    <source>
        <strain evidence="2 3">DSM 24636</strain>
    </source>
</reference>
<dbReference type="AlphaFoldDB" id="A0A4Q0Y223"/>
<keyword evidence="1" id="KW-1133">Transmembrane helix</keyword>
<gene>
    <name evidence="2" type="ORF">CRV06_04765</name>
</gene>
<dbReference type="OrthoDB" id="1431060at2"/>
<evidence type="ECO:0008006" key="4">
    <source>
        <dbReference type="Google" id="ProtNLM"/>
    </source>
</evidence>
<dbReference type="EMBL" id="PDKO01000003">
    <property type="protein sequence ID" value="RXJ63505.1"/>
    <property type="molecule type" value="Genomic_DNA"/>
</dbReference>
<evidence type="ECO:0000313" key="3">
    <source>
        <dbReference type="Proteomes" id="UP000290191"/>
    </source>
</evidence>
<name>A0A4Q0Y223_9BACT</name>
<organism evidence="2 3">
    <name type="scientific">Halarcobacter anaerophilus</name>
    <dbReference type="NCBI Taxonomy" id="877500"/>
    <lineage>
        <taxon>Bacteria</taxon>
        <taxon>Pseudomonadati</taxon>
        <taxon>Campylobacterota</taxon>
        <taxon>Epsilonproteobacteria</taxon>
        <taxon>Campylobacterales</taxon>
        <taxon>Arcobacteraceae</taxon>
        <taxon>Halarcobacter</taxon>
    </lineage>
</organism>